<proteinExistence type="predicted"/>
<feature type="domain" description="Glycosyltransferase 2-like" evidence="1">
    <location>
        <begin position="419"/>
        <end position="546"/>
    </location>
</feature>
<dbReference type="PANTHER" id="PTHR43179:SF7">
    <property type="entry name" value="RHAMNOSYLTRANSFERASE WBBL"/>
    <property type="match status" value="1"/>
</dbReference>
<sequence length="688" mass="78759">MTTEITIPPEEKLVQLINELEECNAQIASLNQAVSERDGKIAGLEAIRDTLEAMLMEIQGSTSWRLLAPLRWYGHQRQHAKRLLYVLPNLMSHAGGVWPLFKHIMHVLRHEGLSGVKRGAQNFIRKNTAPITVSSLFDQQHSTNRKSVGLAGDPSYTPKISIITPLYNTKEKYLREMLESVISQTYSNWELCLADGSDQESLQKLSSIVDSYTSKDARIKYKALSGNGGIAANTIEAFMLSSGEYILLLDHDDLLDYDALLELRNATEQNRDVDFIYSDRSVFSDETNKILAFHYLPGFSPDYLRSCNYASHLNAFSRYIINQVGFEQSGYEGSQDYEFELRVIEKARKIVHIPKVLYHCRACVGSVALYPESKMYAYEAGRKAIEQHIYRIGYPGKVDFIKETFSYRIHYEIGNPLISIIIPNMDHLAELSKCIDSILLKTTYQNFEIIVIENNSKSTEIFDYYKKISANHRIKILNYPINNYTFNFSAINNWAVAHTQAEYVLLLNNDTEVISPNWLEEMLMFAQRRDVGAVGAKLYYPNNTNQHTGLFLGLQGHIASCYDHGKNRFESGYMHKLTMPQNYSAVTAACLMVKRSDYLCVKGLDEDVFKVGLNDIDFCLKLIELGKINVVTPFSELYHFESASRGSDTQGNNRVRYNAECEAFRIKWGKYFEFCDKYDNPNFITLYR</sequence>
<accession>E1YIE5</accession>
<dbReference type="EMBL" id="FR695874">
    <property type="protein sequence ID" value="CBX29992.1"/>
    <property type="molecule type" value="Genomic_DNA"/>
</dbReference>
<dbReference type="AlphaFoldDB" id="E1YIE5"/>
<feature type="domain" description="Glycosyltransferase 2-like" evidence="1">
    <location>
        <begin position="161"/>
        <end position="301"/>
    </location>
</feature>
<evidence type="ECO:0000259" key="1">
    <source>
        <dbReference type="Pfam" id="PF00535"/>
    </source>
</evidence>
<dbReference type="CDD" id="cd04186">
    <property type="entry name" value="GT_2_like_c"/>
    <property type="match status" value="1"/>
</dbReference>
<name>E1YIE5_9BACT</name>
<evidence type="ECO:0000313" key="2">
    <source>
        <dbReference type="EMBL" id="CBX29992.1"/>
    </source>
</evidence>
<dbReference type="InterPro" id="IPR029044">
    <property type="entry name" value="Nucleotide-diphossugar_trans"/>
</dbReference>
<dbReference type="SUPFAM" id="SSF53448">
    <property type="entry name" value="Nucleotide-diphospho-sugar transferases"/>
    <property type="match status" value="2"/>
</dbReference>
<dbReference type="Pfam" id="PF00535">
    <property type="entry name" value="Glycos_transf_2"/>
    <property type="match status" value="2"/>
</dbReference>
<organism evidence="2">
    <name type="scientific">uncultured Desulfobacterium sp</name>
    <dbReference type="NCBI Taxonomy" id="201089"/>
    <lineage>
        <taxon>Bacteria</taxon>
        <taxon>Pseudomonadati</taxon>
        <taxon>Thermodesulfobacteriota</taxon>
        <taxon>Desulfobacteria</taxon>
        <taxon>Desulfobacterales</taxon>
        <taxon>Desulfobacteriaceae</taxon>
        <taxon>Desulfobacterium</taxon>
        <taxon>environmental samples</taxon>
    </lineage>
</organism>
<gene>
    <name evidence="2" type="ORF">N47_D28010</name>
</gene>
<protein>
    <submittedName>
        <fullName evidence="2">Uncharacterized protein y4gI</fullName>
    </submittedName>
</protein>
<dbReference type="GO" id="GO:0016757">
    <property type="term" value="F:glycosyltransferase activity"/>
    <property type="evidence" value="ECO:0007669"/>
    <property type="project" value="UniProtKB-KW"/>
</dbReference>
<dbReference type="CAZy" id="GT2">
    <property type="family name" value="Glycosyltransferase Family 2"/>
</dbReference>
<dbReference type="Gene3D" id="3.90.550.10">
    <property type="entry name" value="Spore Coat Polysaccharide Biosynthesis Protein SpsA, Chain A"/>
    <property type="match status" value="2"/>
</dbReference>
<dbReference type="InterPro" id="IPR001173">
    <property type="entry name" value="Glyco_trans_2-like"/>
</dbReference>
<reference evidence="2" key="1">
    <citation type="journal article" date="2011" name="Environ. Microbiol.">
        <title>Genomic insights into the metabolic potential of the polycyclic aromatic hydrocarbon degrading sulfate-reducing Deltaproteobacterium N47.</title>
        <authorList>
            <person name="Bergmann F."/>
            <person name="Selesi D."/>
            <person name="Weinmaier T."/>
            <person name="Tischler P."/>
            <person name="Rattei T."/>
            <person name="Meckenstock R.U."/>
        </authorList>
    </citation>
    <scope>NUCLEOTIDE SEQUENCE</scope>
</reference>
<dbReference type="PANTHER" id="PTHR43179">
    <property type="entry name" value="RHAMNOSYLTRANSFERASE WBBL"/>
    <property type="match status" value="1"/>
</dbReference>